<evidence type="ECO:0000313" key="4">
    <source>
        <dbReference type="Proteomes" id="UP000324479"/>
    </source>
</evidence>
<evidence type="ECO:0000313" key="3">
    <source>
        <dbReference type="EMBL" id="KAA5539291.1"/>
    </source>
</evidence>
<keyword evidence="2" id="KW-0472">Membrane</keyword>
<comment type="caution">
    <text evidence="3">The sequence shown here is derived from an EMBL/GenBank/DDBJ whole genome shotgun (WGS) entry which is preliminary data.</text>
</comment>
<evidence type="ECO:0008006" key="5">
    <source>
        <dbReference type="Google" id="ProtNLM"/>
    </source>
</evidence>
<dbReference type="RefSeq" id="WP_150079290.1">
    <property type="nucleotide sequence ID" value="NZ_VWOX01000020.1"/>
</dbReference>
<keyword evidence="2" id="KW-1133">Transmembrane helix</keyword>
<feature type="region of interest" description="Disordered" evidence="1">
    <location>
        <begin position="414"/>
        <end position="453"/>
    </location>
</feature>
<keyword evidence="4" id="KW-1185">Reference proteome</keyword>
<feature type="transmembrane region" description="Helical" evidence="2">
    <location>
        <begin position="367"/>
        <end position="385"/>
    </location>
</feature>
<keyword evidence="2" id="KW-0812">Transmembrane</keyword>
<organism evidence="3 4">
    <name type="scientific">Roseiconus nitratireducens</name>
    <dbReference type="NCBI Taxonomy" id="2605748"/>
    <lineage>
        <taxon>Bacteria</taxon>
        <taxon>Pseudomonadati</taxon>
        <taxon>Planctomycetota</taxon>
        <taxon>Planctomycetia</taxon>
        <taxon>Pirellulales</taxon>
        <taxon>Pirellulaceae</taxon>
        <taxon>Roseiconus</taxon>
    </lineage>
</organism>
<dbReference type="AlphaFoldDB" id="A0A5M6CVP1"/>
<dbReference type="EMBL" id="VWOX01000020">
    <property type="protein sequence ID" value="KAA5539291.1"/>
    <property type="molecule type" value="Genomic_DNA"/>
</dbReference>
<accession>A0A5M6CVP1</accession>
<evidence type="ECO:0000256" key="2">
    <source>
        <dbReference type="SAM" id="Phobius"/>
    </source>
</evidence>
<name>A0A5M6CVP1_9BACT</name>
<sequence length="453" mass="50749">MFSQQLLLLAVQVLILGSIVALGAHGAKSVLVRFFNPGCWFVLFYLLWFLLPQCASMAHGNALVEYIEISDQSWVLTQLYLAGFCLAIFLGMLAVRVLLQVSNRNTNVFPFRESLSRFEYQILILFYVAGAAATLYLGRKLMQSDGFRSELVKSTSGQLLTILMYYGTFAMAVLLGRGLFERRMLQVLLAGGILGSAIFFTGARGRLLWPIAIALVYTFCRSNRVRWFRIATFAAVGLFALLVFDPIFMSLREGLRHWSWAAVWERVDVADLYIEKRNFDGFSNFAVISTYDSIAYEPKLLLTGARDTFMHHYFPGILERGVGFGTTFPGMFWLSGGLYGLLLGGLGYGVLLGLLDFGLRRIRREPLFWSYCFAMTWLCAVGGNFQESLDKMIAVASPGFVWLVLAPRETLSGEDAWEEEEWEEDDWDQDGYAPEGVSDNPDEVAELSGGGPG</sequence>
<gene>
    <name evidence="3" type="ORF">FYK55_24575</name>
</gene>
<feature type="compositionally biased region" description="Acidic residues" evidence="1">
    <location>
        <begin position="415"/>
        <end position="429"/>
    </location>
</feature>
<protein>
    <recommendedName>
        <fullName evidence="5">Oligosaccharide repeat unit polymerase</fullName>
    </recommendedName>
</protein>
<feature type="transmembrane region" description="Helical" evidence="2">
    <location>
        <begin position="42"/>
        <end position="67"/>
    </location>
</feature>
<feature type="transmembrane region" description="Helical" evidence="2">
    <location>
        <begin position="118"/>
        <end position="138"/>
    </location>
</feature>
<feature type="transmembrane region" description="Helical" evidence="2">
    <location>
        <begin position="159"/>
        <end position="180"/>
    </location>
</feature>
<feature type="transmembrane region" description="Helical" evidence="2">
    <location>
        <begin position="79"/>
        <end position="98"/>
    </location>
</feature>
<feature type="transmembrane region" description="Helical" evidence="2">
    <location>
        <begin position="332"/>
        <end position="355"/>
    </location>
</feature>
<reference evidence="3 4" key="1">
    <citation type="submission" date="2019-08" db="EMBL/GenBank/DDBJ databases">
        <authorList>
            <person name="Dhanesh K."/>
            <person name="Kumar G."/>
            <person name="Sasikala C."/>
            <person name="Venkata Ramana C."/>
        </authorList>
    </citation>
    <scope>NUCLEOTIDE SEQUENCE [LARGE SCALE GENOMIC DNA]</scope>
    <source>
        <strain evidence="3 4">JC645</strain>
    </source>
</reference>
<evidence type="ECO:0000256" key="1">
    <source>
        <dbReference type="SAM" id="MobiDB-lite"/>
    </source>
</evidence>
<dbReference type="Proteomes" id="UP000324479">
    <property type="component" value="Unassembled WGS sequence"/>
</dbReference>
<proteinExistence type="predicted"/>
<feature type="transmembrane region" description="Helical" evidence="2">
    <location>
        <begin position="227"/>
        <end position="249"/>
    </location>
</feature>